<evidence type="ECO:0000313" key="1">
    <source>
        <dbReference type="EMBL" id="MTI24757.1"/>
    </source>
</evidence>
<comment type="caution">
    <text evidence="1">The sequence shown here is derived from an EMBL/GenBank/DDBJ whole genome shotgun (WGS) entry which is preliminary data.</text>
</comment>
<dbReference type="RefSeq" id="WP_155170798.1">
    <property type="nucleotide sequence ID" value="NZ_BAAAFL010000012.1"/>
</dbReference>
<dbReference type="Proteomes" id="UP000798808">
    <property type="component" value="Unassembled WGS sequence"/>
</dbReference>
<sequence length="319" mass="37697">MPEPAHTYNLSIESQLSDDLLKTLLYFDVFQYPLTKDELQFFCPAACKDAQVDLALVELLDKGMIYKFERFYSLHNAPALVERRLAGNNLATQRMKTARRVSRLISWFPFVRSVMLSGSISKGYMDKSSDLDFFIVTAPGKLWITRMFLVLFKRIFLFNSHKNFCVNYFIDTENLEIEEQNLFTAIESVTLIPTYGENCYYEFWTANQWVQNYFPNSAPRETSTIRNGNALIKAFSERLFNNRLGSAIDQYFMNLTLKRWKQLFEKRFSKKDFDVAFKTKRYASKNHPRFYQKSILDKYQDRIREFEENFNVTLSSPLK</sequence>
<evidence type="ECO:0000313" key="2">
    <source>
        <dbReference type="Proteomes" id="UP000798808"/>
    </source>
</evidence>
<dbReference type="InterPro" id="IPR043519">
    <property type="entry name" value="NT_sf"/>
</dbReference>
<gene>
    <name evidence="1" type="ORF">E1163_07380</name>
</gene>
<dbReference type="EMBL" id="SMLW01000450">
    <property type="protein sequence ID" value="MTI24757.1"/>
    <property type="molecule type" value="Genomic_DNA"/>
</dbReference>
<reference evidence="1 2" key="1">
    <citation type="submission" date="2019-02" db="EMBL/GenBank/DDBJ databases">
        <authorList>
            <person name="Goldberg S.R."/>
            <person name="Haltli B.A."/>
            <person name="Correa H."/>
            <person name="Russell K.G."/>
        </authorList>
    </citation>
    <scope>NUCLEOTIDE SEQUENCE [LARGE SCALE GENOMIC DNA]</scope>
    <source>
        <strain evidence="1 2">JCM 16186</strain>
    </source>
</reference>
<name>A0ABW9RKZ1_9BACT</name>
<keyword evidence="2" id="KW-1185">Reference proteome</keyword>
<dbReference type="SUPFAM" id="SSF81301">
    <property type="entry name" value="Nucleotidyltransferase"/>
    <property type="match status" value="1"/>
</dbReference>
<accession>A0ABW9RKZ1</accession>
<protein>
    <submittedName>
        <fullName evidence="1">Nucleotidyltransferase domain-containing protein</fullName>
    </submittedName>
</protein>
<dbReference type="Gene3D" id="3.30.460.10">
    <property type="entry name" value="Beta Polymerase, domain 2"/>
    <property type="match status" value="1"/>
</dbReference>
<organism evidence="1 2">
    <name type="scientific">Fulvivirga kasyanovii</name>
    <dbReference type="NCBI Taxonomy" id="396812"/>
    <lineage>
        <taxon>Bacteria</taxon>
        <taxon>Pseudomonadati</taxon>
        <taxon>Bacteroidota</taxon>
        <taxon>Cytophagia</taxon>
        <taxon>Cytophagales</taxon>
        <taxon>Fulvivirgaceae</taxon>
        <taxon>Fulvivirga</taxon>
    </lineage>
</organism>
<proteinExistence type="predicted"/>